<dbReference type="Proteomes" id="UP001305414">
    <property type="component" value="Unassembled WGS sequence"/>
</dbReference>
<keyword evidence="2" id="KW-1133">Transmembrane helix</keyword>
<proteinExistence type="predicted"/>
<name>A0AAN7Z7S3_9PEZI</name>
<feature type="transmembrane region" description="Helical" evidence="2">
    <location>
        <begin position="73"/>
        <end position="93"/>
    </location>
</feature>
<accession>A0AAN7Z7S3</accession>
<evidence type="ECO:0000256" key="1">
    <source>
        <dbReference type="SAM" id="MobiDB-lite"/>
    </source>
</evidence>
<keyword evidence="2" id="KW-0812">Transmembrane</keyword>
<evidence type="ECO:0000313" key="3">
    <source>
        <dbReference type="EMBL" id="KAK5633617.1"/>
    </source>
</evidence>
<protein>
    <submittedName>
        <fullName evidence="3">Uncharacterized protein</fullName>
    </submittedName>
</protein>
<organism evidence="3 4">
    <name type="scientific">Xylaria bambusicola</name>
    <dbReference type="NCBI Taxonomy" id="326684"/>
    <lineage>
        <taxon>Eukaryota</taxon>
        <taxon>Fungi</taxon>
        <taxon>Dikarya</taxon>
        <taxon>Ascomycota</taxon>
        <taxon>Pezizomycotina</taxon>
        <taxon>Sordariomycetes</taxon>
        <taxon>Xylariomycetidae</taxon>
        <taxon>Xylariales</taxon>
        <taxon>Xylariaceae</taxon>
        <taxon>Xylaria</taxon>
    </lineage>
</organism>
<sequence length="263" mass="30104">MESWEGYNYYTTNTTTWVHLMNLSTAEFGLGYFPGDVVAIPGYLDSSTEFPDDTFVIELAGQGQFDEGRTVRIVLGVVTGVALLLGILWLWVYRKAILRPRNSGSQDDLAPRANSPTSRSTESTELLLLQGNRLCEASDFRDKLYHYYYESIDTEVELAEKTANDPVEVGDIEAVTTLVRKMYSYDIYLYGTQNVRNREAQQLDQMRKSDAILGAVRDRVLKEWAMDPNALGGLGWTYEERQQLSNLKDLLENRLPRQRYPYH</sequence>
<gene>
    <name evidence="3" type="ORF">RRF57_009331</name>
</gene>
<comment type="caution">
    <text evidence="3">The sequence shown here is derived from an EMBL/GenBank/DDBJ whole genome shotgun (WGS) entry which is preliminary data.</text>
</comment>
<evidence type="ECO:0000256" key="2">
    <source>
        <dbReference type="SAM" id="Phobius"/>
    </source>
</evidence>
<keyword evidence="4" id="KW-1185">Reference proteome</keyword>
<evidence type="ECO:0000313" key="4">
    <source>
        <dbReference type="Proteomes" id="UP001305414"/>
    </source>
</evidence>
<dbReference type="AlphaFoldDB" id="A0AAN7Z7S3"/>
<keyword evidence="2" id="KW-0472">Membrane</keyword>
<reference evidence="3 4" key="1">
    <citation type="submission" date="2023-10" db="EMBL/GenBank/DDBJ databases">
        <title>Draft genome sequence of Xylaria bambusicola isolate GMP-LS, the root and basal stem rot pathogen of sugarcane in Indonesia.</title>
        <authorList>
            <person name="Selvaraj P."/>
            <person name="Muralishankar V."/>
            <person name="Muruganantham S."/>
            <person name="Sp S."/>
            <person name="Haryani S."/>
            <person name="Lau K.J.X."/>
            <person name="Naqvi N.I."/>
        </authorList>
    </citation>
    <scope>NUCLEOTIDE SEQUENCE [LARGE SCALE GENOMIC DNA]</scope>
    <source>
        <strain evidence="3">GMP-LS</strain>
    </source>
</reference>
<dbReference type="EMBL" id="JAWHQM010000034">
    <property type="protein sequence ID" value="KAK5633617.1"/>
    <property type="molecule type" value="Genomic_DNA"/>
</dbReference>
<feature type="region of interest" description="Disordered" evidence="1">
    <location>
        <begin position="103"/>
        <end position="123"/>
    </location>
</feature>